<feature type="chain" id="PRO_5035359514" evidence="1">
    <location>
        <begin position="20"/>
        <end position="103"/>
    </location>
</feature>
<proteinExistence type="predicted"/>
<dbReference type="Proteomes" id="UP000659654">
    <property type="component" value="Unassembled WGS sequence"/>
</dbReference>
<keyword evidence="1" id="KW-0732">Signal</keyword>
<dbReference type="OrthoDB" id="10346556at2759"/>
<keyword evidence="4" id="KW-1185">Reference proteome</keyword>
<dbReference type="Proteomes" id="UP000582659">
    <property type="component" value="Unassembled WGS sequence"/>
</dbReference>
<reference evidence="2" key="2">
    <citation type="submission" date="2020-09" db="EMBL/GenBank/DDBJ databases">
        <authorList>
            <person name="Kikuchi T."/>
        </authorList>
    </citation>
    <scope>NUCLEOTIDE SEQUENCE</scope>
    <source>
        <strain evidence="2">Ka4C1</strain>
    </source>
</reference>
<dbReference type="AlphaFoldDB" id="A0A1I7RXQ3"/>
<protein>
    <submittedName>
        <fullName evidence="2">(pine wood nematode) hypothetical protein</fullName>
    </submittedName>
</protein>
<evidence type="ECO:0000313" key="2">
    <source>
        <dbReference type="EMBL" id="CAD5233117.1"/>
    </source>
</evidence>
<dbReference type="Proteomes" id="UP000095284">
    <property type="component" value="Unplaced"/>
</dbReference>
<evidence type="ECO:0000313" key="4">
    <source>
        <dbReference type="Proteomes" id="UP000659654"/>
    </source>
</evidence>
<dbReference type="WBParaSite" id="BXY_0552000.1">
    <property type="protein sequence ID" value="BXY_0552000.1"/>
    <property type="gene ID" value="BXY_0552000"/>
</dbReference>
<evidence type="ECO:0000313" key="5">
    <source>
        <dbReference type="WBParaSite" id="BXY_0552000.1"/>
    </source>
</evidence>
<evidence type="ECO:0000256" key="1">
    <source>
        <dbReference type="SAM" id="SignalP"/>
    </source>
</evidence>
<gene>
    <name evidence="2" type="ORF">BXYJ_LOCUS13208</name>
</gene>
<name>A0A1I7RXQ3_BURXY</name>
<dbReference type="EMBL" id="CAJFCV020000005">
    <property type="protein sequence ID" value="CAG9126651.1"/>
    <property type="molecule type" value="Genomic_DNA"/>
</dbReference>
<evidence type="ECO:0000313" key="3">
    <source>
        <dbReference type="Proteomes" id="UP000095284"/>
    </source>
</evidence>
<reference evidence="5" key="1">
    <citation type="submission" date="2016-11" db="UniProtKB">
        <authorList>
            <consortium name="WormBaseParasite"/>
        </authorList>
    </citation>
    <scope>IDENTIFICATION</scope>
</reference>
<accession>A0A1I7RXQ3</accession>
<sequence length="103" mass="11898">MKTTTFAAFVLLAITYAQSFYLKGTEKGQIDQKALPFKMMLPPQKIEHKITPQLLLANQMNVRNAVYDYMQRGFLPMMGPNASRQFRQRMPFDDPRLQVVDGI</sequence>
<feature type="signal peptide" evidence="1">
    <location>
        <begin position="1"/>
        <end position="19"/>
    </location>
</feature>
<organism evidence="3 5">
    <name type="scientific">Bursaphelenchus xylophilus</name>
    <name type="common">Pinewood nematode worm</name>
    <name type="synonym">Aphelenchoides xylophilus</name>
    <dbReference type="NCBI Taxonomy" id="6326"/>
    <lineage>
        <taxon>Eukaryota</taxon>
        <taxon>Metazoa</taxon>
        <taxon>Ecdysozoa</taxon>
        <taxon>Nematoda</taxon>
        <taxon>Chromadorea</taxon>
        <taxon>Rhabditida</taxon>
        <taxon>Tylenchina</taxon>
        <taxon>Tylenchomorpha</taxon>
        <taxon>Aphelenchoidea</taxon>
        <taxon>Aphelenchoididae</taxon>
        <taxon>Bursaphelenchus</taxon>
    </lineage>
</organism>
<dbReference type="EMBL" id="CAJFDI010000005">
    <property type="protein sequence ID" value="CAD5233117.1"/>
    <property type="molecule type" value="Genomic_DNA"/>
</dbReference>